<evidence type="ECO:0008006" key="3">
    <source>
        <dbReference type="Google" id="ProtNLM"/>
    </source>
</evidence>
<organism evidence="1 2">
    <name type="scientific">Nesidiocoris tenuis</name>
    <dbReference type="NCBI Taxonomy" id="355587"/>
    <lineage>
        <taxon>Eukaryota</taxon>
        <taxon>Metazoa</taxon>
        <taxon>Ecdysozoa</taxon>
        <taxon>Arthropoda</taxon>
        <taxon>Hexapoda</taxon>
        <taxon>Insecta</taxon>
        <taxon>Pterygota</taxon>
        <taxon>Neoptera</taxon>
        <taxon>Paraneoptera</taxon>
        <taxon>Hemiptera</taxon>
        <taxon>Heteroptera</taxon>
        <taxon>Panheteroptera</taxon>
        <taxon>Cimicomorpha</taxon>
        <taxon>Miridae</taxon>
        <taxon>Dicyphina</taxon>
        <taxon>Nesidiocoris</taxon>
    </lineage>
</organism>
<accession>A0ABN7AQX1</accession>
<dbReference type="Proteomes" id="UP001307889">
    <property type="component" value="Chromosome 5"/>
</dbReference>
<proteinExistence type="predicted"/>
<evidence type="ECO:0000313" key="1">
    <source>
        <dbReference type="EMBL" id="BES94615.1"/>
    </source>
</evidence>
<keyword evidence="2" id="KW-1185">Reference proteome</keyword>
<protein>
    <recommendedName>
        <fullName evidence="3">Peptidase S1 domain-containing protein</fullName>
    </recommendedName>
</protein>
<evidence type="ECO:0000313" key="2">
    <source>
        <dbReference type="Proteomes" id="UP001307889"/>
    </source>
</evidence>
<dbReference type="EMBL" id="AP028913">
    <property type="protein sequence ID" value="BES94615.1"/>
    <property type="molecule type" value="Genomic_DNA"/>
</dbReference>
<gene>
    <name evidence="1" type="ORF">NTJ_07424</name>
</gene>
<name>A0ABN7AQX1_9HEMI</name>
<reference evidence="1 2" key="1">
    <citation type="submission" date="2023-09" db="EMBL/GenBank/DDBJ databases">
        <title>Nesidiocoris tenuis whole genome shotgun sequence.</title>
        <authorList>
            <person name="Shibata T."/>
            <person name="Shimoda M."/>
            <person name="Kobayashi T."/>
            <person name="Uehara T."/>
        </authorList>
    </citation>
    <scope>NUCLEOTIDE SEQUENCE [LARGE SCALE GENOMIC DNA]</scope>
    <source>
        <strain evidence="1 2">Japan</strain>
    </source>
</reference>
<sequence>MFIIEEKSHFGFGVDFDAIAENMCNNRKSAALAGLLLVLVALPTRGCRNCNNKEVEDLTPSTRRVLLKKDIFMSRGWGAAGGAAYTPQDNSAFRGEFPKNPRIMDLREDDFDQMDEPMERQQIPLVQFLLSPPSNFNVNKAIITRGHRMPGIVPQLFISSGWGPLGK</sequence>